<keyword evidence="3" id="KW-1185">Reference proteome</keyword>
<feature type="transmembrane region" description="Helical" evidence="1">
    <location>
        <begin position="52"/>
        <end position="70"/>
    </location>
</feature>
<dbReference type="InParanoid" id="A0A409VUK5"/>
<organism evidence="2 3">
    <name type="scientific">Gymnopilus dilepis</name>
    <dbReference type="NCBI Taxonomy" id="231916"/>
    <lineage>
        <taxon>Eukaryota</taxon>
        <taxon>Fungi</taxon>
        <taxon>Dikarya</taxon>
        <taxon>Basidiomycota</taxon>
        <taxon>Agaricomycotina</taxon>
        <taxon>Agaricomycetes</taxon>
        <taxon>Agaricomycetidae</taxon>
        <taxon>Agaricales</taxon>
        <taxon>Agaricineae</taxon>
        <taxon>Hymenogastraceae</taxon>
        <taxon>Gymnopilus</taxon>
    </lineage>
</organism>
<dbReference type="Proteomes" id="UP000284706">
    <property type="component" value="Unassembled WGS sequence"/>
</dbReference>
<dbReference type="EMBL" id="NHYE01005558">
    <property type="protein sequence ID" value="PPQ69931.1"/>
    <property type="molecule type" value="Genomic_DNA"/>
</dbReference>
<name>A0A409VUK5_9AGAR</name>
<evidence type="ECO:0000313" key="3">
    <source>
        <dbReference type="Proteomes" id="UP000284706"/>
    </source>
</evidence>
<dbReference type="AlphaFoldDB" id="A0A409VUK5"/>
<keyword evidence="1" id="KW-0472">Membrane</keyword>
<sequence>MDLNFAPSEEKAVGSLHNSNDASFKTSDTHAVRAPLDPGPPPRRQAKFGCKGVLWTVFIVVSLIGIYFLVKITSFFYSRFSDPWMSLYQDTKAPYRPQDVVRPLVDSNQYFDVVATVWLRTGEDEKQSQMKGSEASYSAFGDADSSVTEETAKEANNRRRRLREKAIFSDTIFTGLRLTDAGVKSVVNLSVPTGVFKARDLYTYDLRASFVLVLTPPSPLDHVSNYSSWIPDSVTFPPARSWPPNYKRTLAEEVVDAYGTFVPLLSFYNVKSRCGYADNSTALGLESEDDEEEEEKELSYKLTLTTKNQPKSRWDFSKQGWPPLQSHPYIKTKSHLHVANMTKLYNRKAYEAAHKQLKGQAMLQCGTALQSATSSAEFNALLEWDWTSCTRSYQTNGHQEVKIKLTKEDEKTGKTSIEWVYAPYLSVYERDIGPLDLVEVPVNREDCSRRGEEVVQIVPDEEVVHISWNIMFSGAAPEKLVFTDLLPGLPSGYNMTDTEVAHKTKHAEVEVLRKSLGSCPLFSVNPNVV</sequence>
<keyword evidence="1" id="KW-0812">Transmembrane</keyword>
<gene>
    <name evidence="2" type="ORF">CVT26_013256</name>
</gene>
<reference evidence="2 3" key="1">
    <citation type="journal article" date="2018" name="Evol. Lett.">
        <title>Horizontal gene cluster transfer increased hallucinogenic mushroom diversity.</title>
        <authorList>
            <person name="Reynolds H.T."/>
            <person name="Vijayakumar V."/>
            <person name="Gluck-Thaler E."/>
            <person name="Korotkin H.B."/>
            <person name="Matheny P.B."/>
            <person name="Slot J.C."/>
        </authorList>
    </citation>
    <scope>NUCLEOTIDE SEQUENCE [LARGE SCALE GENOMIC DNA]</scope>
    <source>
        <strain evidence="2 3">SRW20</strain>
    </source>
</reference>
<evidence type="ECO:0000256" key="1">
    <source>
        <dbReference type="SAM" id="Phobius"/>
    </source>
</evidence>
<evidence type="ECO:0000313" key="2">
    <source>
        <dbReference type="EMBL" id="PPQ69931.1"/>
    </source>
</evidence>
<keyword evidence="1" id="KW-1133">Transmembrane helix</keyword>
<comment type="caution">
    <text evidence="2">The sequence shown here is derived from an EMBL/GenBank/DDBJ whole genome shotgun (WGS) entry which is preliminary data.</text>
</comment>
<proteinExistence type="predicted"/>
<dbReference type="OrthoDB" id="2548253at2759"/>
<accession>A0A409VUK5</accession>
<protein>
    <submittedName>
        <fullName evidence="2">Uncharacterized protein</fullName>
    </submittedName>
</protein>